<proteinExistence type="predicted"/>
<dbReference type="Proteomes" id="UP000466848">
    <property type="component" value="Chromosome"/>
</dbReference>
<keyword evidence="2" id="KW-1185">Reference proteome</keyword>
<evidence type="ECO:0000313" key="2">
    <source>
        <dbReference type="Proteomes" id="UP000466848"/>
    </source>
</evidence>
<dbReference type="EMBL" id="CP048649">
    <property type="protein sequence ID" value="QIB68624.1"/>
    <property type="molecule type" value="Genomic_DNA"/>
</dbReference>
<accession>A0A858BV20</accession>
<evidence type="ECO:0000313" key="1">
    <source>
        <dbReference type="EMBL" id="QIB68624.1"/>
    </source>
</evidence>
<reference evidence="1 2" key="1">
    <citation type="submission" date="2020-02" db="EMBL/GenBank/DDBJ databases">
        <authorList>
            <person name="Kim Y.B."/>
            <person name="Roh S.W."/>
        </authorList>
    </citation>
    <scope>NUCLEOTIDE SEQUENCE [LARGE SCALE GENOMIC DNA]</scope>
    <source>
        <strain evidence="1 2">DSM 103574</strain>
    </source>
</reference>
<protein>
    <submittedName>
        <fullName evidence="1">Uncharacterized protein</fullName>
    </submittedName>
</protein>
<organism evidence="1 2">
    <name type="scientific">Aminipila butyrica</name>
    <dbReference type="NCBI Taxonomy" id="433296"/>
    <lineage>
        <taxon>Bacteria</taxon>
        <taxon>Bacillati</taxon>
        <taxon>Bacillota</taxon>
        <taxon>Clostridia</taxon>
        <taxon>Peptostreptococcales</taxon>
        <taxon>Anaerovoracaceae</taxon>
        <taxon>Aminipila</taxon>
    </lineage>
</organism>
<dbReference type="RefSeq" id="WP_163065487.1">
    <property type="nucleotide sequence ID" value="NZ_CP048649.1"/>
</dbReference>
<name>A0A858BV20_9FIRM</name>
<dbReference type="AlphaFoldDB" id="A0A858BV20"/>
<sequence length="396" mass="40253">MKDGIIKGEGTSRLLKAPATIPTTFAEFRTALINGMLPIDLLYNAIGWDVEGTALNKANLLTDTVADALGLESDEPTVNEAINALLAVATSARNGLMSATDKVKLDGVEDEANNYSHPTSPGNRHIPTGGTVGQILQNTAGGTATWQDLEAVKTKVSEAVRTLYGLTVGDANVEKALQVSMNLINVLNSISYKYETFTSNSAFTVPAGVTSVYLVGCAAGADGNRVSRALAGEPCMFEKYTVTPGQSIPVTVGAGNTVFGVLRTLLAGSRDLSSNISFGSTILGLDGVRGVGTEATPPAKPVGFENVAAGGIFKLNYPHFFRGLDFKIGTALGGAGGTSVDRYPGYGGVFGMGGSVGGYSGFGGANAGGFGAGGGSVSAAGSATGKGSPGFLIVLY</sequence>
<gene>
    <name evidence="1" type="ORF">Ami103574_04505</name>
</gene>
<dbReference type="KEGG" id="abut:Ami103574_04505"/>